<proteinExistence type="predicted"/>
<dbReference type="InterPro" id="IPR000620">
    <property type="entry name" value="EamA_dom"/>
</dbReference>
<comment type="caution">
    <text evidence="3">The sequence shown here is derived from an EMBL/GenBank/DDBJ whole genome shotgun (WGS) entry which is preliminary data.</text>
</comment>
<feature type="domain" description="EamA" evidence="2">
    <location>
        <begin position="48"/>
        <end position="178"/>
    </location>
</feature>
<feature type="transmembrane region" description="Helical" evidence="1">
    <location>
        <begin position="138"/>
        <end position="155"/>
    </location>
</feature>
<sequence>MPVVEEEVDISSNGTLLTKSTADYEQTTQPAKNDGPLKKILHRFSKHSGILYYITGNFLHTCGIFSLKLISADMFDVIIIRFLLQTVVFGCFAMYKNYNLFGNKSQRSLISLMIFTGTTTHLSYLSAFYFLPLSDLNAIRYTNICFATVMAVFFLKEKFTKINALALLLAIVGLVLASRPNFLFESLSNAMKQQQINHTLNKTNITDISTSSESTAEKSNFYYFIGVGLALTCAVTKSAQMVTRKMLITTKLPHSVMNLQFTFFGLLAAISYSVIRRLIWKFEPYPIKVMMIAGTAIGCIQLISNTFFAKALKRENVQLISVLGSLEIVYAVVLQYIFFRKTSTWLFYLGATFIVSSAVILCTHKYMLNKQQLERKENTTVVKDQL</sequence>
<gene>
    <name evidence="3" type="ORF">GPM918_LOCUS39737</name>
    <name evidence="4" type="ORF">SRO942_LOCUS40634</name>
</gene>
<dbReference type="AlphaFoldDB" id="A0A815XP40"/>
<feature type="transmembrane region" description="Helical" evidence="1">
    <location>
        <begin position="287"/>
        <end position="308"/>
    </location>
</feature>
<evidence type="ECO:0000313" key="4">
    <source>
        <dbReference type="EMBL" id="CAF4421992.1"/>
    </source>
</evidence>
<dbReference type="Proteomes" id="UP000663829">
    <property type="component" value="Unassembled WGS sequence"/>
</dbReference>
<keyword evidence="1" id="KW-0472">Membrane</keyword>
<feature type="transmembrane region" description="Helical" evidence="1">
    <location>
        <begin position="110"/>
        <end position="132"/>
    </location>
</feature>
<feature type="transmembrane region" description="Helical" evidence="1">
    <location>
        <begin position="320"/>
        <end position="339"/>
    </location>
</feature>
<feature type="transmembrane region" description="Helical" evidence="1">
    <location>
        <begin position="255"/>
        <end position="275"/>
    </location>
</feature>
<name>A0A815XP40_9BILA</name>
<dbReference type="PANTHER" id="PTHR22911:SF137">
    <property type="entry name" value="SOLUTE CARRIER FAMILY 35 MEMBER G2-RELATED"/>
    <property type="match status" value="1"/>
</dbReference>
<dbReference type="Proteomes" id="UP000681722">
    <property type="component" value="Unassembled WGS sequence"/>
</dbReference>
<feature type="transmembrane region" description="Helical" evidence="1">
    <location>
        <begin position="345"/>
        <end position="368"/>
    </location>
</feature>
<feature type="transmembrane region" description="Helical" evidence="1">
    <location>
        <begin position="50"/>
        <end position="72"/>
    </location>
</feature>
<protein>
    <recommendedName>
        <fullName evidence="2">EamA domain-containing protein</fullName>
    </recommendedName>
</protein>
<dbReference type="SUPFAM" id="SSF103481">
    <property type="entry name" value="Multidrug resistance efflux transporter EmrE"/>
    <property type="match status" value="2"/>
</dbReference>
<accession>A0A815XP40</accession>
<feature type="transmembrane region" description="Helical" evidence="1">
    <location>
        <begin position="78"/>
        <end position="98"/>
    </location>
</feature>
<dbReference type="GO" id="GO:0016020">
    <property type="term" value="C:membrane"/>
    <property type="evidence" value="ECO:0007669"/>
    <property type="project" value="InterPro"/>
</dbReference>
<organism evidence="3 5">
    <name type="scientific">Didymodactylos carnosus</name>
    <dbReference type="NCBI Taxonomy" id="1234261"/>
    <lineage>
        <taxon>Eukaryota</taxon>
        <taxon>Metazoa</taxon>
        <taxon>Spiralia</taxon>
        <taxon>Gnathifera</taxon>
        <taxon>Rotifera</taxon>
        <taxon>Eurotatoria</taxon>
        <taxon>Bdelloidea</taxon>
        <taxon>Philodinida</taxon>
        <taxon>Philodinidae</taxon>
        <taxon>Didymodactylos</taxon>
    </lineage>
</organism>
<dbReference type="OrthoDB" id="306876at2759"/>
<dbReference type="Pfam" id="PF00892">
    <property type="entry name" value="EamA"/>
    <property type="match status" value="2"/>
</dbReference>
<dbReference type="EMBL" id="CAJNOQ010028319">
    <property type="protein sequence ID" value="CAF1560540.1"/>
    <property type="molecule type" value="Genomic_DNA"/>
</dbReference>
<evidence type="ECO:0000313" key="5">
    <source>
        <dbReference type="Proteomes" id="UP000663829"/>
    </source>
</evidence>
<dbReference type="EMBL" id="CAJOBC010094069">
    <property type="protein sequence ID" value="CAF4421992.1"/>
    <property type="molecule type" value="Genomic_DNA"/>
</dbReference>
<dbReference type="PANTHER" id="PTHR22911">
    <property type="entry name" value="ACYL-MALONYL CONDENSING ENZYME-RELATED"/>
    <property type="match status" value="1"/>
</dbReference>
<evidence type="ECO:0000259" key="2">
    <source>
        <dbReference type="Pfam" id="PF00892"/>
    </source>
</evidence>
<evidence type="ECO:0000313" key="3">
    <source>
        <dbReference type="EMBL" id="CAF1560540.1"/>
    </source>
</evidence>
<keyword evidence="1" id="KW-0812">Transmembrane</keyword>
<keyword evidence="1" id="KW-1133">Transmembrane helix</keyword>
<evidence type="ECO:0000256" key="1">
    <source>
        <dbReference type="SAM" id="Phobius"/>
    </source>
</evidence>
<reference evidence="3" key="1">
    <citation type="submission" date="2021-02" db="EMBL/GenBank/DDBJ databases">
        <authorList>
            <person name="Nowell W R."/>
        </authorList>
    </citation>
    <scope>NUCLEOTIDE SEQUENCE</scope>
</reference>
<feature type="domain" description="EamA" evidence="2">
    <location>
        <begin position="225"/>
        <end position="361"/>
    </location>
</feature>
<feature type="transmembrane region" description="Helical" evidence="1">
    <location>
        <begin position="162"/>
        <end position="182"/>
    </location>
</feature>
<dbReference type="InterPro" id="IPR037185">
    <property type="entry name" value="EmrE-like"/>
</dbReference>
<keyword evidence="5" id="KW-1185">Reference proteome</keyword>
<feature type="transmembrane region" description="Helical" evidence="1">
    <location>
        <begin position="221"/>
        <end position="243"/>
    </location>
</feature>